<dbReference type="InterPro" id="IPR004403">
    <property type="entry name" value="Peptide_chain-rel_eRF1/aRF1"/>
</dbReference>
<evidence type="ECO:0000259" key="8">
    <source>
        <dbReference type="SMART" id="SM01194"/>
    </source>
</evidence>
<comment type="similarity">
    <text evidence="2">Belongs to the eukaryotic release factor 1 family.</text>
</comment>
<dbReference type="GO" id="GO:0032790">
    <property type="term" value="P:ribosome disassembly"/>
    <property type="evidence" value="ECO:0007669"/>
    <property type="project" value="Ensembl"/>
</dbReference>
<dbReference type="GO" id="GO:0018444">
    <property type="term" value="C:translation release factor complex"/>
    <property type="evidence" value="ECO:0007669"/>
    <property type="project" value="Ensembl"/>
</dbReference>
<reference evidence="9" key="1">
    <citation type="submission" date="2025-08" db="UniProtKB">
        <authorList>
            <consortium name="Ensembl"/>
        </authorList>
    </citation>
    <scope>IDENTIFICATION</scope>
</reference>
<evidence type="ECO:0000313" key="9">
    <source>
        <dbReference type="Ensembl" id="ENSCGRP00001005364.1"/>
    </source>
</evidence>
<proteinExistence type="inferred from homology"/>
<dbReference type="SUPFAM" id="SSF53137">
    <property type="entry name" value="Translational machinery components"/>
    <property type="match status" value="1"/>
</dbReference>
<dbReference type="AlphaFoldDB" id="A0A8C2LLM0"/>
<dbReference type="InterPro" id="IPR005141">
    <property type="entry name" value="eRF1_2"/>
</dbReference>
<dbReference type="SUPFAM" id="SSF55481">
    <property type="entry name" value="N-terminal domain of eukaryotic peptide chain release factor subunit 1, ERF1"/>
    <property type="match status" value="1"/>
</dbReference>
<protein>
    <recommendedName>
        <fullName evidence="3">Eukaryotic peptide chain release factor subunit 1</fullName>
    </recommendedName>
</protein>
<sequence length="408" mass="45543">MADDPSAADRNVEIWKIKKLIKSLEAARGNGTSMISLIIPPKDQISRVAKMLADEFGTASNIKSRVNRLSVLGAITSVQQRLKLYNKVPPNGLVVYCGTIVTEEGKEKKVNIDFEPFKPINTSLYLCDNKFHTEALTALLSDDSKFGFIVIDGSGALFGTLQGNTREVLHKFTVDLPKKHGRGGQSALRFARLRMEKRHNYVRKVAETAVQLFISGDKVNVAGLVLAGSADFKTELSQSDMFDQRLQSKVLKLVDISYGGENGFNQAIELSTEVLSNVKFIQEKKLIGTTEMLLFCLFCEMFLVCVYELVLYKTLTQNKNLYGILLPPPPPLTGQEHELIESMPLLEWFANNYKKFGATLEIVTDKSQEGSQFVKGFGGIGGILRYRVDFQGMEYQGGDDEFFDLDDY</sequence>
<dbReference type="InterPro" id="IPR005142">
    <property type="entry name" value="eRF1_3"/>
</dbReference>
<reference evidence="9" key="2">
    <citation type="submission" date="2025-09" db="UniProtKB">
        <authorList>
            <consortium name="Ensembl"/>
        </authorList>
    </citation>
    <scope>IDENTIFICATION</scope>
</reference>
<dbReference type="Proteomes" id="UP000694386">
    <property type="component" value="Unplaced"/>
</dbReference>
<dbReference type="InterPro" id="IPR024049">
    <property type="entry name" value="eRF1_1_sf"/>
</dbReference>
<evidence type="ECO:0000256" key="2">
    <source>
        <dbReference type="ARBA" id="ARBA00005326"/>
    </source>
</evidence>
<evidence type="ECO:0000313" key="10">
    <source>
        <dbReference type="Proteomes" id="UP000694386"/>
    </source>
</evidence>
<name>A0A8C2LLM0_CRIGR</name>
<dbReference type="GO" id="GO:0022626">
    <property type="term" value="C:cytosolic ribosome"/>
    <property type="evidence" value="ECO:0007669"/>
    <property type="project" value="Ensembl"/>
</dbReference>
<evidence type="ECO:0000256" key="3">
    <source>
        <dbReference type="ARBA" id="ARBA00013382"/>
    </source>
</evidence>
<comment type="subunit">
    <text evidence="7">Component of the eRF1-eRF3-GTP ternary complex, composed of ETF1/ERF1 and eRF3 (GSPT1/ERF3A or GSPT2/ERF3B) and GTP. Component of the transient SURF (SMG1-UPF1-eRF1-eRF3) complex. Interacts with JMJD4. The ETF1-GSPT1 complex interacts with JMJD4.</text>
</comment>
<dbReference type="NCBIfam" id="TIGR03676">
    <property type="entry name" value="aRF1_eRF1"/>
    <property type="match status" value="1"/>
</dbReference>
<dbReference type="SMART" id="SM01194">
    <property type="entry name" value="eRF1_1"/>
    <property type="match status" value="1"/>
</dbReference>
<dbReference type="Pfam" id="PF03465">
    <property type="entry name" value="eRF1_3"/>
    <property type="match status" value="1"/>
</dbReference>
<dbReference type="InterPro" id="IPR029064">
    <property type="entry name" value="Ribosomal_eL30-like_sf"/>
</dbReference>
<keyword evidence="4" id="KW-0963">Cytoplasm</keyword>
<dbReference type="FunFam" id="3.30.960.10:FF:000001">
    <property type="entry name" value="Eukaryotic peptide chain release factor subunit 1"/>
    <property type="match status" value="1"/>
</dbReference>
<dbReference type="Gene3D" id="3.30.960.10">
    <property type="entry name" value="eRF1 domain 1"/>
    <property type="match status" value="1"/>
</dbReference>
<keyword evidence="5" id="KW-0648">Protein biosynthesis</keyword>
<dbReference type="GO" id="GO:0004045">
    <property type="term" value="F:peptidyl-tRNA hydrolase activity"/>
    <property type="evidence" value="ECO:0007669"/>
    <property type="project" value="Ensembl"/>
</dbReference>
<dbReference type="PANTHER" id="PTHR10113">
    <property type="entry name" value="PEPTIDE CHAIN RELEASE FACTOR SUBUNIT 1"/>
    <property type="match status" value="1"/>
</dbReference>
<evidence type="ECO:0000256" key="1">
    <source>
        <dbReference type="ARBA" id="ARBA00004496"/>
    </source>
</evidence>
<evidence type="ECO:0000256" key="5">
    <source>
        <dbReference type="ARBA" id="ARBA00022917"/>
    </source>
</evidence>
<dbReference type="Gene3D" id="3.30.1330.30">
    <property type="match status" value="1"/>
</dbReference>
<dbReference type="GO" id="GO:0003747">
    <property type="term" value="F:translation release factor activity"/>
    <property type="evidence" value="ECO:0007669"/>
    <property type="project" value="Ensembl"/>
</dbReference>
<dbReference type="GO" id="GO:0006449">
    <property type="term" value="P:regulation of translational termination"/>
    <property type="evidence" value="ECO:0007669"/>
    <property type="project" value="Ensembl"/>
</dbReference>
<dbReference type="GO" id="GO:1990825">
    <property type="term" value="F:sequence-specific mRNA binding"/>
    <property type="evidence" value="ECO:0007669"/>
    <property type="project" value="Ensembl"/>
</dbReference>
<dbReference type="Gene3D" id="3.30.420.60">
    <property type="entry name" value="eRF1 domain 2"/>
    <property type="match status" value="1"/>
</dbReference>
<organism evidence="9 10">
    <name type="scientific">Cricetulus griseus</name>
    <name type="common">Chinese hamster</name>
    <name type="synonym">Cricetulus barabensis griseus</name>
    <dbReference type="NCBI Taxonomy" id="10029"/>
    <lineage>
        <taxon>Eukaryota</taxon>
        <taxon>Metazoa</taxon>
        <taxon>Chordata</taxon>
        <taxon>Craniata</taxon>
        <taxon>Vertebrata</taxon>
        <taxon>Euteleostomi</taxon>
        <taxon>Mammalia</taxon>
        <taxon>Eutheria</taxon>
        <taxon>Euarchontoglires</taxon>
        <taxon>Glires</taxon>
        <taxon>Rodentia</taxon>
        <taxon>Myomorpha</taxon>
        <taxon>Muroidea</taxon>
        <taxon>Cricetidae</taxon>
        <taxon>Cricetinae</taxon>
        <taxon>Cricetulus</taxon>
    </lineage>
</organism>
<evidence type="ECO:0000256" key="6">
    <source>
        <dbReference type="ARBA" id="ARBA00023161"/>
    </source>
</evidence>
<dbReference type="FunFam" id="3.30.420.60:FF:000001">
    <property type="entry name" value="Eukaryotic peptide chain release factor subunit 1"/>
    <property type="match status" value="1"/>
</dbReference>
<comment type="subcellular location">
    <subcellularLocation>
        <location evidence="1">Cytoplasm</location>
    </subcellularLocation>
</comment>
<evidence type="ECO:0000256" key="4">
    <source>
        <dbReference type="ARBA" id="ARBA00022490"/>
    </source>
</evidence>
<dbReference type="GO" id="GO:0000184">
    <property type="term" value="P:nuclear-transcribed mRNA catabolic process, nonsense-mediated decay"/>
    <property type="evidence" value="ECO:0007669"/>
    <property type="project" value="UniProtKB-KW"/>
</dbReference>
<accession>A0A8C2LLM0</accession>
<dbReference type="Ensembl" id="ENSCGRT00001008248.1">
    <property type="protein sequence ID" value="ENSCGRP00001005364.1"/>
    <property type="gene ID" value="ENSCGRG00001007046.1"/>
</dbReference>
<dbReference type="InterPro" id="IPR042226">
    <property type="entry name" value="eFR1_2_sf"/>
</dbReference>
<dbReference type="SMR" id="A0A8C2LLM0"/>
<dbReference type="Pfam" id="PF03464">
    <property type="entry name" value="eRF1_2"/>
    <property type="match status" value="1"/>
</dbReference>
<keyword evidence="6" id="KW-0866">Nonsense-mediated mRNA decay</keyword>
<evidence type="ECO:0000256" key="7">
    <source>
        <dbReference type="ARBA" id="ARBA00046846"/>
    </source>
</evidence>
<dbReference type="InterPro" id="IPR005140">
    <property type="entry name" value="eRF1_Pelota-like_N"/>
</dbReference>
<feature type="domain" description="eRF1/Pelota-like N-terminal" evidence="8">
    <location>
        <begin position="5"/>
        <end position="141"/>
    </location>
</feature>
<dbReference type="SUPFAM" id="SSF55315">
    <property type="entry name" value="L30e-like"/>
    <property type="match status" value="1"/>
</dbReference>
<dbReference type="Pfam" id="PF03463">
    <property type="entry name" value="eRF1_1"/>
    <property type="match status" value="1"/>
</dbReference>